<dbReference type="SMART" id="SM00330">
    <property type="entry name" value="PIPKc"/>
    <property type="match status" value="1"/>
</dbReference>
<feature type="region of interest" description="Disordered" evidence="11">
    <location>
        <begin position="1640"/>
        <end position="1674"/>
    </location>
</feature>
<evidence type="ECO:0000313" key="15">
    <source>
        <dbReference type="Proteomes" id="UP001623330"/>
    </source>
</evidence>
<dbReference type="Proteomes" id="UP001623330">
    <property type="component" value="Unassembled WGS sequence"/>
</dbReference>
<feature type="compositionally biased region" description="Basic and acidic residues" evidence="11">
    <location>
        <begin position="59"/>
        <end position="73"/>
    </location>
</feature>
<evidence type="ECO:0000256" key="4">
    <source>
        <dbReference type="ARBA" id="ARBA00022741"/>
    </source>
</evidence>
<keyword evidence="6 10" id="KW-0418">Kinase</keyword>
<evidence type="ECO:0000256" key="11">
    <source>
        <dbReference type="SAM" id="MobiDB-lite"/>
    </source>
</evidence>
<dbReference type="SUPFAM" id="SSF57903">
    <property type="entry name" value="FYVE/PHD zinc finger"/>
    <property type="match status" value="1"/>
</dbReference>
<feature type="compositionally biased region" description="Polar residues" evidence="11">
    <location>
        <begin position="640"/>
        <end position="649"/>
    </location>
</feature>
<keyword evidence="4 10" id="KW-0547">Nucleotide-binding</keyword>
<evidence type="ECO:0000256" key="1">
    <source>
        <dbReference type="ARBA" id="ARBA00012009"/>
    </source>
</evidence>
<feature type="compositionally biased region" description="Basic and acidic residues" evidence="11">
    <location>
        <begin position="372"/>
        <end position="385"/>
    </location>
</feature>
<dbReference type="Pfam" id="PF00118">
    <property type="entry name" value="Cpn60_TCP1"/>
    <property type="match status" value="1"/>
</dbReference>
<proteinExistence type="predicted"/>
<accession>A0ABR4NUB4</accession>
<keyword evidence="3" id="KW-0479">Metal-binding</keyword>
<dbReference type="InterPro" id="IPR002498">
    <property type="entry name" value="PInositol-4-P-4/5-kinase_core"/>
</dbReference>
<dbReference type="Gene3D" id="3.30.800.10">
    <property type="entry name" value="Phosphatidylinositol Phosphate Kinase II Beta"/>
    <property type="match status" value="1"/>
</dbReference>
<evidence type="ECO:0000259" key="13">
    <source>
        <dbReference type="PROSITE" id="PS51455"/>
    </source>
</evidence>
<name>A0ABR4NUB4_9SACH</name>
<evidence type="ECO:0000256" key="7">
    <source>
        <dbReference type="ARBA" id="ARBA00022833"/>
    </source>
</evidence>
<keyword evidence="5 9" id="KW-0863">Zinc-finger</keyword>
<evidence type="ECO:0000256" key="2">
    <source>
        <dbReference type="ARBA" id="ARBA00022679"/>
    </source>
</evidence>
<evidence type="ECO:0000259" key="12">
    <source>
        <dbReference type="PROSITE" id="PS50178"/>
    </source>
</evidence>
<keyword evidence="15" id="KW-1185">Reference proteome</keyword>
<feature type="domain" description="FYVE-type" evidence="12">
    <location>
        <begin position="283"/>
        <end position="342"/>
    </location>
</feature>
<dbReference type="SUPFAM" id="SSF56104">
    <property type="entry name" value="SAICAR synthase-like"/>
    <property type="match status" value="1"/>
</dbReference>
<evidence type="ECO:0000256" key="6">
    <source>
        <dbReference type="ARBA" id="ARBA00022777"/>
    </source>
</evidence>
<reference evidence="14 15" key="1">
    <citation type="submission" date="2024-05" db="EMBL/GenBank/DDBJ databases">
        <title>Long read based assembly of the Candida bracarensis genome reveals expanded adhesin content.</title>
        <authorList>
            <person name="Marcet-Houben M."/>
            <person name="Ksiezopolska E."/>
            <person name="Gabaldon T."/>
        </authorList>
    </citation>
    <scope>NUCLEOTIDE SEQUENCE [LARGE SCALE GENOMIC DNA]</scope>
    <source>
        <strain evidence="14 15">CBM6</strain>
    </source>
</reference>
<keyword evidence="8 10" id="KW-0067">ATP-binding</keyword>
<feature type="region of interest" description="Disordered" evidence="11">
    <location>
        <begin position="54"/>
        <end position="88"/>
    </location>
</feature>
<dbReference type="InterPro" id="IPR000306">
    <property type="entry name" value="Znf_FYVE"/>
</dbReference>
<keyword evidence="2 10" id="KW-0808">Transferase</keyword>
<dbReference type="PROSITE" id="PS51455">
    <property type="entry name" value="PIPK"/>
    <property type="match status" value="1"/>
</dbReference>
<dbReference type="PANTHER" id="PTHR45748">
    <property type="entry name" value="1-PHOSPHATIDYLINOSITOL 3-PHOSPHATE 5-KINASE-RELATED"/>
    <property type="match status" value="1"/>
</dbReference>
<feature type="compositionally biased region" description="Basic and acidic residues" evidence="11">
    <location>
        <begin position="1645"/>
        <end position="1666"/>
    </location>
</feature>
<dbReference type="EMBL" id="JBEVYD010000005">
    <property type="protein sequence ID" value="KAL3232310.1"/>
    <property type="molecule type" value="Genomic_DNA"/>
</dbReference>
<evidence type="ECO:0000256" key="5">
    <source>
        <dbReference type="ARBA" id="ARBA00022771"/>
    </source>
</evidence>
<dbReference type="InterPro" id="IPR002423">
    <property type="entry name" value="Cpn60/GroEL/TCP-1"/>
</dbReference>
<dbReference type="InterPro" id="IPR044769">
    <property type="entry name" value="PIKfyve_PIPKc"/>
</dbReference>
<protein>
    <recommendedName>
        <fullName evidence="1">1-phosphatidylinositol-3-phosphate 5-kinase</fullName>
        <ecNumber evidence="1">2.7.1.150</ecNumber>
    </recommendedName>
</protein>
<feature type="region of interest" description="Disordered" evidence="11">
    <location>
        <begin position="152"/>
        <end position="181"/>
    </location>
</feature>
<dbReference type="EC" id="2.7.1.150" evidence="1"/>
<evidence type="ECO:0000256" key="9">
    <source>
        <dbReference type="PROSITE-ProRule" id="PRU00091"/>
    </source>
</evidence>
<dbReference type="Gene3D" id="3.50.7.10">
    <property type="entry name" value="GroEL"/>
    <property type="match status" value="1"/>
</dbReference>
<evidence type="ECO:0000313" key="14">
    <source>
        <dbReference type="EMBL" id="KAL3232310.1"/>
    </source>
</evidence>
<dbReference type="SMART" id="SM00064">
    <property type="entry name" value="FYVE"/>
    <property type="match status" value="1"/>
</dbReference>
<dbReference type="CDD" id="cd03334">
    <property type="entry name" value="Fab1_TCP"/>
    <property type="match status" value="1"/>
</dbReference>
<gene>
    <name evidence="14" type="ORF">RNJ44_04226</name>
</gene>
<dbReference type="InterPro" id="IPR017455">
    <property type="entry name" value="Znf_FYVE-rel"/>
</dbReference>
<dbReference type="PANTHER" id="PTHR45748:SF7">
    <property type="entry name" value="1-PHOSPHATIDYLINOSITOL 3-PHOSPHATE 5-KINASE-RELATED"/>
    <property type="match status" value="1"/>
</dbReference>
<dbReference type="InterPro" id="IPR027409">
    <property type="entry name" value="GroEL-like_apical_dom_sf"/>
</dbReference>
<dbReference type="InterPro" id="IPR013083">
    <property type="entry name" value="Znf_RING/FYVE/PHD"/>
</dbReference>
<feature type="domain" description="PIPK" evidence="13">
    <location>
        <begin position="1755"/>
        <end position="2095"/>
    </location>
</feature>
<sequence length="2107" mass="239853">MSADNAVVERTKTIAAAGVSGGETIDVITRAVILPKTTTTTNVTTESVLSNDITVPTRVAERSKSDHDEEERPPNNYSKLDTSQTNTTGLDIHGSTAGQDFHVVSKGEDNSIEPLNSIVIPDTTNFLPINSNEGGSDIIEEDKIIPEETSADSDNIAHNNSNIDTENRTASSTGNVLQIRPSTKPNKTLKFAFSNDLNSKRSSIYASKSTTKAIPIRNQQKFSNNRTYPNLHFEQDDIASLKSRSSSMTASLSKGFLFGFYNNKKKESTTQKSVLSKEYWMKDESAKECFTCGKTFNTFRRKHHCRICGQIFCKNCTLIISGERFGYDQNLRVCQTCYNHADSYEDSSDDEYFGDDTTHTIKESSTALHSESPIRDQSDISNDHDIDLEQSDNVNFDSASHHNEVLLIHDDDVHSIITAKQDSKLFISTPPPPPKMAIPATKQGGSLEISLKGNRSKSGIKDTLSYENVNEKFNIRQVNSPKVHRSNERRNTQSSQSLRRSIFQYIGKSNKPLENEDDTPKSVNKLQINNNPTLLSNKNFQFKFNFHAPANSIGRNPSSGLEVTDQLSSSSGNTVANAKYDSDDDGSNDNEDEASMSLYSLLHGSNNSTNPVGSLRTSSKSNQRAEASLQRIRHKRTGKSKSISMTNPGNRGLDFLNSSTPNLLSVVSDDLPTSQSAIFSTRVASEKPVSTAWKRLSSITSAKYNHETKSELTDVAQLHLKSLLEQVINDQDIENKDIWKEVLLVFFLRMQCINLSAKELNTLDYRQNYMKIKRIPGGHITSSEYVNGIVFSKNLPNKCMPRKIENPRVLLLMFPIEYERNENKFLSIESVMAQEKEYLDKLVSRIISLRPDIIYVGANVSGYALELFIQAGIVIQFNMKPQVLERIAKYTDADIALSIEKLATNMKMGECQLFELKSYIYERKISKTYTFIRGCDPVLGGTIVLRGDNEINLRKVKQIVEFMVYATFSLKLESSFFSDNFIKLSVEQYILDKQELRNKKVDGYFSDFLEKFNSRLLSVSPTVAFPLPYLLRRARNLERELRLLEDTTSTVHIAKEELHKNLLSDISNKLTKNDLANLTQFIMNRENRDLEYEYLKRARQWEVYYSLTRNMLGTGSHQSISVLYSMVSKSNATPCFGPQLVTIDYFWDNDISVGQFIENIVMTAWHPCKQGCNGLLFDHYRSYVHGEGKVDVLLEKFETKLPKLRDIILTWSYCKKCGSSTPILQLSEKTWNYSLGKYLEIMFWSKKHSLLGIGKCGHEFTKDHVKYFSFNELVVRLEYSDLEIHELITPPRKIRWKPNRDIIMKVELYYGILDKINAFYTAVSDRLNRIKLDGVSEDILDSGKRKLGEMKERMTSNRKQLLMDLDVLYNNSPGDKHLHLNSILRAIYNQTVSWNNEFREFGETYLPSENDISRITTTQLKKIFGDSSKKNTTAELDDQNKVVTVASDSALNHEKSSDNLDEESQISEDNNEIINNMKNIREMTMKPSFSTSLINGPKIRGNLLIEHSVPPAPLKNEPDDNRVGKLASFFDQLHYDALTKEFELQRELQKLQMNKNKSRKLRLQNSTPIVEIYKNVKDAVDEPLHDKNSGKVNAESKDNDRDTVKEDKITGALKKVPEILEAELENSINRWGEAYIKGSGPSVSDIEHDNSSPMESNEKNNRKDGNDIGGAGDQVENTTLIRTLTNFWADRSAYLWKPFAFPISANEHVFTDSDVIIREDEPSSLVAFCLSTTDYKQKMISLDSATNARLEKTSADSDLQNSISTKLSDKNGFNEMFQKTSNFITNKQSEEATEYSSQNVNPGELLQELEAVMTKKTAIHLRYQFEDGLVVMSCKVFFAEHFEAFRKICNCDENFIQSLSRCVKWNFSGGKSGSGFLKTLDNRFIIKELSHSEVDAFIKFTPSYFEYMTQAMFHDLPTTLAKVFGFYQIQVKSPISGSKNYKMNVIIMENLFYNKKTTRIFDLKGSMRNRHVEQTGKANEVLLDENMVEYIYESPIYVREYDKKLLRASLWNDTLFLAKMNVMDYSLVIGINNDDYTLTVGIIDFIRTFTWDKKLESWVKEKGLVGGGTTVMKQPTVVTPKQYKNRFREAMERYILMVPDPWFQENN</sequence>
<evidence type="ECO:0000256" key="10">
    <source>
        <dbReference type="PROSITE-ProRule" id="PRU00781"/>
    </source>
</evidence>
<evidence type="ECO:0000256" key="8">
    <source>
        <dbReference type="ARBA" id="ARBA00022840"/>
    </source>
</evidence>
<dbReference type="InterPro" id="IPR027483">
    <property type="entry name" value="PInositol-4-P-4/5-kinase_C_sf"/>
</dbReference>
<feature type="region of interest" description="Disordered" evidence="11">
    <location>
        <begin position="477"/>
        <end position="499"/>
    </location>
</feature>
<dbReference type="PROSITE" id="PS50178">
    <property type="entry name" value="ZF_FYVE"/>
    <property type="match status" value="1"/>
</dbReference>
<dbReference type="Pfam" id="PF01363">
    <property type="entry name" value="FYVE"/>
    <property type="match status" value="1"/>
</dbReference>
<feature type="compositionally biased region" description="Polar residues" evidence="11">
    <location>
        <begin position="75"/>
        <end position="88"/>
    </location>
</feature>
<feature type="region of interest" description="Disordered" evidence="11">
    <location>
        <begin position="556"/>
        <end position="654"/>
    </location>
</feature>
<dbReference type="InterPro" id="IPR011011">
    <property type="entry name" value="Znf_FYVE_PHD"/>
</dbReference>
<dbReference type="Pfam" id="PF01504">
    <property type="entry name" value="PIP5K"/>
    <property type="match status" value="1"/>
</dbReference>
<feature type="compositionally biased region" description="Polar residues" evidence="11">
    <location>
        <begin position="603"/>
        <end position="625"/>
    </location>
</feature>
<dbReference type="CDD" id="cd17300">
    <property type="entry name" value="PIPKc_PIKfyve"/>
    <property type="match status" value="1"/>
</dbReference>
<dbReference type="InterPro" id="IPR027484">
    <property type="entry name" value="PInositol-4-P-5-kinase_N"/>
</dbReference>
<feature type="region of interest" description="Disordered" evidence="11">
    <location>
        <begin position="364"/>
        <end position="385"/>
    </location>
</feature>
<comment type="caution">
    <text evidence="14">The sequence shown here is derived from an EMBL/GenBank/DDBJ whole genome shotgun (WGS) entry which is preliminary data.</text>
</comment>
<organism evidence="14 15">
    <name type="scientific">Nakaseomyces bracarensis</name>
    <dbReference type="NCBI Taxonomy" id="273131"/>
    <lineage>
        <taxon>Eukaryota</taxon>
        <taxon>Fungi</taxon>
        <taxon>Dikarya</taxon>
        <taxon>Ascomycota</taxon>
        <taxon>Saccharomycotina</taxon>
        <taxon>Saccharomycetes</taxon>
        <taxon>Saccharomycetales</taxon>
        <taxon>Saccharomycetaceae</taxon>
        <taxon>Nakaseomyces</taxon>
    </lineage>
</organism>
<feature type="compositionally biased region" description="Acidic residues" evidence="11">
    <location>
        <begin position="582"/>
        <end position="594"/>
    </location>
</feature>
<dbReference type="Gene3D" id="3.30.810.10">
    <property type="entry name" value="2-Layer Sandwich"/>
    <property type="match status" value="1"/>
</dbReference>
<keyword evidence="7" id="KW-0862">Zinc</keyword>
<dbReference type="Gene3D" id="3.30.40.10">
    <property type="entry name" value="Zinc/RING finger domain, C3HC4 (zinc finger)"/>
    <property type="match status" value="1"/>
</dbReference>
<dbReference type="SUPFAM" id="SSF52029">
    <property type="entry name" value="GroEL apical domain-like"/>
    <property type="match status" value="1"/>
</dbReference>
<feature type="region of interest" description="Disordered" evidence="11">
    <location>
        <begin position="1581"/>
        <end position="1606"/>
    </location>
</feature>
<feature type="compositionally biased region" description="Polar residues" evidence="11">
    <location>
        <begin position="556"/>
        <end position="576"/>
    </location>
</feature>
<evidence type="ECO:0000256" key="3">
    <source>
        <dbReference type="ARBA" id="ARBA00022723"/>
    </source>
</evidence>